<reference evidence="1" key="2">
    <citation type="journal article" date="2015" name="Data Brief">
        <title>Shoot transcriptome of the giant reed, Arundo donax.</title>
        <authorList>
            <person name="Barrero R.A."/>
            <person name="Guerrero F.D."/>
            <person name="Moolhuijzen P."/>
            <person name="Goolsby J.A."/>
            <person name="Tidwell J."/>
            <person name="Bellgard S.E."/>
            <person name="Bellgard M.I."/>
        </authorList>
    </citation>
    <scope>NUCLEOTIDE SEQUENCE</scope>
    <source>
        <tissue evidence="1">Shoot tissue taken approximately 20 cm above the soil surface</tissue>
    </source>
</reference>
<dbReference type="AlphaFoldDB" id="A0A0A9DT55"/>
<reference evidence="1" key="1">
    <citation type="submission" date="2014-09" db="EMBL/GenBank/DDBJ databases">
        <authorList>
            <person name="Magalhaes I.L.F."/>
            <person name="Oliveira U."/>
            <person name="Santos F.R."/>
            <person name="Vidigal T.H.D.A."/>
            <person name="Brescovit A.D."/>
            <person name="Santos A.J."/>
        </authorList>
    </citation>
    <scope>NUCLEOTIDE SEQUENCE</scope>
    <source>
        <tissue evidence="1">Shoot tissue taken approximately 20 cm above the soil surface</tissue>
    </source>
</reference>
<organism evidence="1">
    <name type="scientific">Arundo donax</name>
    <name type="common">Giant reed</name>
    <name type="synonym">Donax arundinaceus</name>
    <dbReference type="NCBI Taxonomy" id="35708"/>
    <lineage>
        <taxon>Eukaryota</taxon>
        <taxon>Viridiplantae</taxon>
        <taxon>Streptophyta</taxon>
        <taxon>Embryophyta</taxon>
        <taxon>Tracheophyta</taxon>
        <taxon>Spermatophyta</taxon>
        <taxon>Magnoliopsida</taxon>
        <taxon>Liliopsida</taxon>
        <taxon>Poales</taxon>
        <taxon>Poaceae</taxon>
        <taxon>PACMAD clade</taxon>
        <taxon>Arundinoideae</taxon>
        <taxon>Arundineae</taxon>
        <taxon>Arundo</taxon>
    </lineage>
</organism>
<proteinExistence type="predicted"/>
<dbReference type="EMBL" id="GBRH01206156">
    <property type="protein sequence ID" value="JAD91739.1"/>
    <property type="molecule type" value="Transcribed_RNA"/>
</dbReference>
<name>A0A0A9DT55_ARUDO</name>
<protein>
    <submittedName>
        <fullName evidence="1">Uncharacterized protein</fullName>
    </submittedName>
</protein>
<evidence type="ECO:0000313" key="1">
    <source>
        <dbReference type="EMBL" id="JAD91739.1"/>
    </source>
</evidence>
<sequence length="39" mass="4737">MMSHCIQNIWPGDLKQLSKPFLVIESSWGYHQWFPRVYI</sequence>
<accession>A0A0A9DT55</accession>